<feature type="transmembrane region" description="Helical" evidence="8">
    <location>
        <begin position="519"/>
        <end position="540"/>
    </location>
</feature>
<dbReference type="PROSITE" id="PS50297">
    <property type="entry name" value="ANK_REP_REGION"/>
    <property type="match status" value="5"/>
</dbReference>
<dbReference type="EMBL" id="JAIWQS010000156">
    <property type="protein sequence ID" value="KAJ8747509.1"/>
    <property type="molecule type" value="Genomic_DNA"/>
</dbReference>
<keyword evidence="5 7" id="KW-0040">ANK repeat</keyword>
<sequence length="568" mass="63486">MLVKFFKGMMIDHLDPRNLLAKLTPNENTALHIAVLYGHQDVAAEIYCRSRSLLTRPNIHGDTPLHVAGRCGHLSIVKFLVNEILCESWQNIENGIVFNFELLRQGNEEKNTVLHEAVRNGHLDVTKFLLEVDPMLACYHNHGGESPLFVAARDGLRDIVNQILIATPSSAHGGSNGQTALHAAIMWKHSGIVEDLLKAKPELVTESDHEGRTPLYHAAELGDLETVQRLLELDTSAVYMLDKKGHAPLHIASRKGHINILKQFIRCCPDSGELLDLSGRNALHFAVLSGRTNVVRYMIEAKELEGLINQADTEGNTPLHLAAIERKTWIVWYLIRNDRVDRTAKNKSGNTAVEIDESIEEYCRTFSRNMVARFLRALISPPSWKINDKNTTLPDQHKASLQNYRQMGQSLLMVSTLITTLTFVAAFTLPGGFNNDIGPGQGLALLQNTRSMKWFVVTDTVALISSLTAACLISWGAMSSDAYYIYYFATANLLTFIALQFTWMAFMVGILAVMPGQRYVHVIANILGLFFHFSSSLFLIKLLQILPISEALHLVTFDLAKMKSKFCK</sequence>
<dbReference type="InterPro" id="IPR002110">
    <property type="entry name" value="Ankyrin_rpt"/>
</dbReference>
<dbReference type="Pfam" id="PF12796">
    <property type="entry name" value="Ank_2"/>
    <property type="match status" value="3"/>
</dbReference>
<organism evidence="10 11">
    <name type="scientific">Erythroxylum novogranatense</name>
    <dbReference type="NCBI Taxonomy" id="1862640"/>
    <lineage>
        <taxon>Eukaryota</taxon>
        <taxon>Viridiplantae</taxon>
        <taxon>Streptophyta</taxon>
        <taxon>Embryophyta</taxon>
        <taxon>Tracheophyta</taxon>
        <taxon>Spermatophyta</taxon>
        <taxon>Magnoliopsida</taxon>
        <taxon>eudicotyledons</taxon>
        <taxon>Gunneridae</taxon>
        <taxon>Pentapetalae</taxon>
        <taxon>rosids</taxon>
        <taxon>fabids</taxon>
        <taxon>Malpighiales</taxon>
        <taxon>Erythroxylaceae</taxon>
        <taxon>Erythroxylum</taxon>
    </lineage>
</organism>
<evidence type="ECO:0000256" key="1">
    <source>
        <dbReference type="ARBA" id="ARBA00004141"/>
    </source>
</evidence>
<evidence type="ECO:0000256" key="3">
    <source>
        <dbReference type="ARBA" id="ARBA00022737"/>
    </source>
</evidence>
<dbReference type="GO" id="GO:0005886">
    <property type="term" value="C:plasma membrane"/>
    <property type="evidence" value="ECO:0007669"/>
    <property type="project" value="TreeGrafter"/>
</dbReference>
<feature type="transmembrane region" description="Helical" evidence="8">
    <location>
        <begin position="453"/>
        <end position="473"/>
    </location>
</feature>
<dbReference type="InterPro" id="IPR026961">
    <property type="entry name" value="PGG_dom"/>
</dbReference>
<dbReference type="PANTHER" id="PTHR24186">
    <property type="entry name" value="PROTEIN PHOSPHATASE 1 REGULATORY SUBUNIT"/>
    <property type="match status" value="1"/>
</dbReference>
<feature type="repeat" description="ANK" evidence="7">
    <location>
        <begin position="244"/>
        <end position="266"/>
    </location>
</feature>
<evidence type="ECO:0000256" key="2">
    <source>
        <dbReference type="ARBA" id="ARBA00022692"/>
    </source>
</evidence>
<evidence type="ECO:0000256" key="8">
    <source>
        <dbReference type="SAM" id="Phobius"/>
    </source>
</evidence>
<evidence type="ECO:0000313" key="11">
    <source>
        <dbReference type="Proteomes" id="UP001159364"/>
    </source>
</evidence>
<comment type="subcellular location">
    <subcellularLocation>
        <location evidence="1">Membrane</location>
        <topology evidence="1">Multi-pass membrane protein</topology>
    </subcellularLocation>
</comment>
<keyword evidence="3" id="KW-0677">Repeat</keyword>
<dbReference type="Pfam" id="PF13962">
    <property type="entry name" value="PGG"/>
    <property type="match status" value="1"/>
</dbReference>
<feature type="domain" description="PGG" evidence="9">
    <location>
        <begin position="403"/>
        <end position="512"/>
    </location>
</feature>
<keyword evidence="11" id="KW-1185">Reference proteome</keyword>
<dbReference type="InterPro" id="IPR036770">
    <property type="entry name" value="Ankyrin_rpt-contain_sf"/>
</dbReference>
<evidence type="ECO:0000259" key="9">
    <source>
        <dbReference type="Pfam" id="PF13962"/>
    </source>
</evidence>
<feature type="repeat" description="ANK" evidence="7">
    <location>
        <begin position="278"/>
        <end position="300"/>
    </location>
</feature>
<keyword evidence="4 8" id="KW-1133">Transmembrane helix</keyword>
<proteinExistence type="predicted"/>
<comment type="caution">
    <text evidence="10">The sequence shown here is derived from an EMBL/GenBank/DDBJ whole genome shotgun (WGS) entry which is preliminary data.</text>
</comment>
<evidence type="ECO:0000256" key="4">
    <source>
        <dbReference type="ARBA" id="ARBA00022989"/>
    </source>
</evidence>
<feature type="repeat" description="ANK" evidence="7">
    <location>
        <begin position="210"/>
        <end position="232"/>
    </location>
</feature>
<dbReference type="SUPFAM" id="SSF48403">
    <property type="entry name" value="Ankyrin repeat"/>
    <property type="match status" value="1"/>
</dbReference>
<feature type="repeat" description="ANK" evidence="7">
    <location>
        <begin position="109"/>
        <end position="131"/>
    </location>
</feature>
<dbReference type="Proteomes" id="UP001159364">
    <property type="component" value="Unassembled WGS sequence"/>
</dbReference>
<evidence type="ECO:0000256" key="6">
    <source>
        <dbReference type="ARBA" id="ARBA00023136"/>
    </source>
</evidence>
<feature type="repeat" description="ANK" evidence="7">
    <location>
        <begin position="60"/>
        <end position="82"/>
    </location>
</feature>
<name>A0AAV8S621_9ROSI</name>
<gene>
    <name evidence="10" type="ORF">K2173_009246</name>
</gene>
<dbReference type="PROSITE" id="PS50088">
    <property type="entry name" value="ANK_REPEAT"/>
    <property type="match status" value="5"/>
</dbReference>
<protein>
    <recommendedName>
        <fullName evidence="9">PGG domain-containing protein</fullName>
    </recommendedName>
</protein>
<dbReference type="PANTHER" id="PTHR24186:SF46">
    <property type="entry name" value="PROTEIN ACCELERATED CELL DEATH 6-LIKE"/>
    <property type="match status" value="1"/>
</dbReference>
<accession>A0AAV8S621</accession>
<evidence type="ECO:0000256" key="5">
    <source>
        <dbReference type="ARBA" id="ARBA00023043"/>
    </source>
</evidence>
<dbReference type="SMART" id="SM00248">
    <property type="entry name" value="ANK"/>
    <property type="match status" value="9"/>
</dbReference>
<keyword evidence="2 8" id="KW-0812">Transmembrane</keyword>
<dbReference type="Gene3D" id="1.25.40.20">
    <property type="entry name" value="Ankyrin repeat-containing domain"/>
    <property type="match status" value="3"/>
</dbReference>
<feature type="transmembrane region" description="Helical" evidence="8">
    <location>
        <begin position="411"/>
        <end position="433"/>
    </location>
</feature>
<feature type="transmembrane region" description="Helical" evidence="8">
    <location>
        <begin position="485"/>
        <end position="513"/>
    </location>
</feature>
<keyword evidence="6 8" id="KW-0472">Membrane</keyword>
<evidence type="ECO:0000256" key="7">
    <source>
        <dbReference type="PROSITE-ProRule" id="PRU00023"/>
    </source>
</evidence>
<evidence type="ECO:0000313" key="10">
    <source>
        <dbReference type="EMBL" id="KAJ8747509.1"/>
    </source>
</evidence>
<reference evidence="10 11" key="1">
    <citation type="submission" date="2021-09" db="EMBL/GenBank/DDBJ databases">
        <title>Genomic insights and catalytic innovation underlie evolution of tropane alkaloids biosynthesis.</title>
        <authorList>
            <person name="Wang Y.-J."/>
            <person name="Tian T."/>
            <person name="Huang J.-P."/>
            <person name="Huang S.-X."/>
        </authorList>
    </citation>
    <scope>NUCLEOTIDE SEQUENCE [LARGE SCALE GENOMIC DNA]</scope>
    <source>
        <strain evidence="10">KIB-2018</strain>
        <tissue evidence="10">Leaf</tissue>
    </source>
</reference>
<dbReference type="AlphaFoldDB" id="A0AAV8S621"/>
<dbReference type="Pfam" id="PF00023">
    <property type="entry name" value="Ank"/>
    <property type="match status" value="1"/>
</dbReference>